<protein>
    <recommendedName>
        <fullName evidence="2">GTP diphosphokinase</fullName>
        <ecNumber evidence="2">2.7.6.5</ecNumber>
    </recommendedName>
</protein>
<dbReference type="InterPro" id="IPR045865">
    <property type="entry name" value="ACT-like_dom_sf"/>
</dbReference>
<dbReference type="InterPro" id="IPR007685">
    <property type="entry name" value="RelA_SpoT"/>
</dbReference>
<dbReference type="InterPro" id="IPR003607">
    <property type="entry name" value="HD/PDEase_dom"/>
</dbReference>
<dbReference type="CDD" id="cd01668">
    <property type="entry name" value="TGS_RSH"/>
    <property type="match status" value="1"/>
</dbReference>
<evidence type="ECO:0000259" key="7">
    <source>
        <dbReference type="PROSITE" id="PS51880"/>
    </source>
</evidence>
<dbReference type="Gene3D" id="3.30.460.10">
    <property type="entry name" value="Beta Polymerase, domain 2"/>
    <property type="match status" value="1"/>
</dbReference>
<feature type="domain" description="ACT" evidence="5">
    <location>
        <begin position="678"/>
        <end position="753"/>
    </location>
</feature>
<dbReference type="Pfam" id="PF13328">
    <property type="entry name" value="HD_4"/>
    <property type="match status" value="1"/>
</dbReference>
<keyword evidence="8" id="KW-0418">Kinase</keyword>
<dbReference type="GO" id="GO:0008728">
    <property type="term" value="F:GTP diphosphokinase activity"/>
    <property type="evidence" value="ECO:0007669"/>
    <property type="project" value="UniProtKB-EC"/>
</dbReference>
<dbReference type="SUPFAM" id="SSF81301">
    <property type="entry name" value="Nucleotidyltransferase"/>
    <property type="match status" value="1"/>
</dbReference>
<dbReference type="Pfam" id="PF19296">
    <property type="entry name" value="RelA_AH_RIS"/>
    <property type="match status" value="1"/>
</dbReference>
<dbReference type="InterPro" id="IPR012675">
    <property type="entry name" value="Beta-grasp_dom_sf"/>
</dbReference>
<dbReference type="PANTHER" id="PTHR21262:SF31">
    <property type="entry name" value="GTP PYROPHOSPHOKINASE"/>
    <property type="match status" value="1"/>
</dbReference>
<dbReference type="NCBIfam" id="TIGR00691">
    <property type="entry name" value="spoT_relA"/>
    <property type="match status" value="1"/>
</dbReference>
<reference evidence="8 9" key="1">
    <citation type="submission" date="2016-11" db="EMBL/GenBank/DDBJ databases">
        <authorList>
            <person name="Jaros S."/>
            <person name="Januszkiewicz K."/>
            <person name="Wedrychowicz H."/>
        </authorList>
    </citation>
    <scope>NUCLEOTIDE SEQUENCE [LARGE SCALE GENOMIC DNA]</scope>
    <source>
        <strain evidence="8 9">DSM 3074</strain>
    </source>
</reference>
<dbReference type="UniPathway" id="UPA00908">
    <property type="reaction ID" value="UER00884"/>
</dbReference>
<dbReference type="PROSITE" id="PS51671">
    <property type="entry name" value="ACT"/>
    <property type="match status" value="1"/>
</dbReference>
<dbReference type="Pfam" id="PF04607">
    <property type="entry name" value="RelA_SpoT"/>
    <property type="match status" value="1"/>
</dbReference>
<dbReference type="GO" id="GO:0005886">
    <property type="term" value="C:plasma membrane"/>
    <property type="evidence" value="ECO:0007669"/>
    <property type="project" value="TreeGrafter"/>
</dbReference>
<dbReference type="PANTHER" id="PTHR21262">
    <property type="entry name" value="GUANOSINE-3',5'-BIS DIPHOSPHATE 3'-PYROPHOSPHOHYDROLASE"/>
    <property type="match status" value="1"/>
</dbReference>
<comment type="function">
    <text evidence="4">In eubacteria ppGpp (guanosine 3'-diphosphate 5'-diphosphate) is a mediator of the stringent response that coordinates a variety of cellular activities in response to changes in nutritional abundance.</text>
</comment>
<organism evidence="8 9">
    <name type="scientific">Anaerovibrio lipolyticus DSM 3074</name>
    <dbReference type="NCBI Taxonomy" id="1120997"/>
    <lineage>
        <taxon>Bacteria</taxon>
        <taxon>Bacillati</taxon>
        <taxon>Bacillota</taxon>
        <taxon>Negativicutes</taxon>
        <taxon>Selenomonadales</taxon>
        <taxon>Selenomonadaceae</taxon>
        <taxon>Anaerovibrio</taxon>
    </lineage>
</organism>
<dbReference type="CDD" id="cd00077">
    <property type="entry name" value="HDc"/>
    <property type="match status" value="1"/>
</dbReference>
<sequence length="761" mass="85869">MDANSTSVNVDIYTPVPAGATADVTIDDIINALLKYQPNADVDLVRRAYDLAHSAHEGQKRASGEEYIIHPLCVAKILTELQIDAVTITAALLHDVVEDTIYDIKQMEEMFGAEVAMLIDGVTKLGKIRFQSKVEQQSENYRKLFLAMAKDIRVIIIKLADRLHNMRTLKFVKEEKQQRIARETIEVYAPLANRLGISNIKWELEDLCLRYLEPEHYYDLVEKVKQKRQERQRFIEDSILQIHTKLIRSGIKAEISGRAKHFYSIYRKMKRDNKDISEIYDLSAIRVLVQSVKDCYAVLGVIHAMWKPIPGRFKDYIAMPKSNGYQSLHTTVMTRGFPLEIQIRTFAMHKISEYGVAAHWKYKENGKGATAANDYDKKLSWLRQMVNLQQELNDPSEYIQALKMDIFSDEVFVFTPRGDVIDLPKGSVPIDFAYRIHTEIGHHCVGAKVNGKIVPLEYKLKNGDIVSIITNKANQGPSRDWLNIVAASDTRSKIRGWFKKVRREENVAKGQELLEKEGKKLGYDPKDLLRDEWLNEVCLRFNINNSEDLLAAIGYGGVTVSGVIAKLIELHKKLVKENTPQDVSEMLEKLKRPQGQGSARKSKASHGILVEGEGGMLVRLAKCCNPIPGDPITGFITKGRGVSVHRADCPNVAVTSDAATRVIAVNWDVGLDRDYTVEIEIHCNDNPGILASILAVPTEMKINVSSVNAKTNRNNKTSVIILGIEVHATSQVEQIMAKIRRLKDIYSVSRAMTSNPDKRND</sequence>
<dbReference type="InterPro" id="IPR043519">
    <property type="entry name" value="NT_sf"/>
</dbReference>
<dbReference type="InterPro" id="IPR002912">
    <property type="entry name" value="ACT_dom"/>
</dbReference>
<evidence type="ECO:0000256" key="2">
    <source>
        <dbReference type="ARBA" id="ARBA00013251"/>
    </source>
</evidence>
<dbReference type="InterPro" id="IPR004811">
    <property type="entry name" value="RelA/Spo_fam"/>
</dbReference>
<evidence type="ECO:0000313" key="9">
    <source>
        <dbReference type="Proteomes" id="UP000191240"/>
    </source>
</evidence>
<dbReference type="InterPro" id="IPR012676">
    <property type="entry name" value="TGS-like"/>
</dbReference>
<evidence type="ECO:0000256" key="4">
    <source>
        <dbReference type="RuleBase" id="RU003847"/>
    </source>
</evidence>
<dbReference type="FunFam" id="3.30.460.10:FF:000001">
    <property type="entry name" value="GTP pyrophosphokinase RelA"/>
    <property type="match status" value="1"/>
</dbReference>
<name>A0A1M6E7I7_9FIRM</name>
<dbReference type="SMART" id="SM00471">
    <property type="entry name" value="HDc"/>
    <property type="match status" value="1"/>
</dbReference>
<evidence type="ECO:0000259" key="6">
    <source>
        <dbReference type="PROSITE" id="PS51831"/>
    </source>
</evidence>
<dbReference type="OrthoDB" id="9805041at2"/>
<dbReference type="SUPFAM" id="SSF55021">
    <property type="entry name" value="ACT-like"/>
    <property type="match status" value="1"/>
</dbReference>
<dbReference type="Pfam" id="PF13291">
    <property type="entry name" value="ACT_4"/>
    <property type="match status" value="1"/>
</dbReference>
<dbReference type="GO" id="GO:0016301">
    <property type="term" value="F:kinase activity"/>
    <property type="evidence" value="ECO:0007669"/>
    <property type="project" value="UniProtKB-KW"/>
</dbReference>
<comment type="catalytic activity">
    <reaction evidence="3">
        <text>GTP + ATP = guanosine 3'-diphosphate 5'-triphosphate + AMP</text>
        <dbReference type="Rhea" id="RHEA:22088"/>
        <dbReference type="ChEBI" id="CHEBI:30616"/>
        <dbReference type="ChEBI" id="CHEBI:37565"/>
        <dbReference type="ChEBI" id="CHEBI:142410"/>
        <dbReference type="ChEBI" id="CHEBI:456215"/>
        <dbReference type="EC" id="2.7.6.5"/>
    </reaction>
</comment>
<dbReference type="InterPro" id="IPR033655">
    <property type="entry name" value="TGS_RelA/SpoT"/>
</dbReference>
<feature type="domain" description="HD" evidence="6">
    <location>
        <begin position="67"/>
        <end position="166"/>
    </location>
</feature>
<comment type="pathway">
    <text evidence="1">Purine metabolism; ppGpp biosynthesis; ppGpp from GTP: step 1/2.</text>
</comment>
<dbReference type="EC" id="2.7.6.5" evidence="2"/>
<dbReference type="Gene3D" id="1.10.3210.10">
    <property type="entry name" value="Hypothetical protein af1432"/>
    <property type="match status" value="1"/>
</dbReference>
<dbReference type="FunFam" id="3.10.20.30:FF:000002">
    <property type="entry name" value="GTP pyrophosphokinase (RelA/SpoT)"/>
    <property type="match status" value="1"/>
</dbReference>
<dbReference type="Proteomes" id="UP000191240">
    <property type="component" value="Unassembled WGS sequence"/>
</dbReference>
<dbReference type="Gene3D" id="3.10.20.30">
    <property type="match status" value="1"/>
</dbReference>
<dbReference type="CDD" id="cd04876">
    <property type="entry name" value="ACT_RelA-SpoT"/>
    <property type="match status" value="1"/>
</dbReference>
<dbReference type="GO" id="GO:0015970">
    <property type="term" value="P:guanosine tetraphosphate biosynthetic process"/>
    <property type="evidence" value="ECO:0007669"/>
    <property type="project" value="UniProtKB-UniPathway"/>
</dbReference>
<comment type="similarity">
    <text evidence="4">Belongs to the relA/spoT family.</text>
</comment>
<dbReference type="PROSITE" id="PS51880">
    <property type="entry name" value="TGS"/>
    <property type="match status" value="1"/>
</dbReference>
<dbReference type="SUPFAM" id="SSF81271">
    <property type="entry name" value="TGS-like"/>
    <property type="match status" value="1"/>
</dbReference>
<dbReference type="Gene3D" id="3.30.70.260">
    <property type="match status" value="1"/>
</dbReference>
<keyword evidence="8" id="KW-0808">Transferase</keyword>
<dbReference type="InterPro" id="IPR006674">
    <property type="entry name" value="HD_domain"/>
</dbReference>
<dbReference type="CDD" id="cd05399">
    <property type="entry name" value="NT_Rel-Spo_like"/>
    <property type="match status" value="1"/>
</dbReference>
<evidence type="ECO:0000256" key="1">
    <source>
        <dbReference type="ARBA" id="ARBA00004976"/>
    </source>
</evidence>
<proteinExistence type="inferred from homology"/>
<dbReference type="Pfam" id="PF02824">
    <property type="entry name" value="TGS"/>
    <property type="match status" value="1"/>
</dbReference>
<accession>A0A1M6E7I7</accession>
<gene>
    <name evidence="8" type="ORF">SAMN02745671_01777</name>
</gene>
<dbReference type="SMART" id="SM00954">
    <property type="entry name" value="RelA_SpoT"/>
    <property type="match status" value="1"/>
</dbReference>
<dbReference type="PROSITE" id="PS51831">
    <property type="entry name" value="HD"/>
    <property type="match status" value="1"/>
</dbReference>
<evidence type="ECO:0000256" key="3">
    <source>
        <dbReference type="ARBA" id="ARBA00048244"/>
    </source>
</evidence>
<evidence type="ECO:0000313" key="8">
    <source>
        <dbReference type="EMBL" id="SHI81320.1"/>
    </source>
</evidence>
<dbReference type="InterPro" id="IPR004095">
    <property type="entry name" value="TGS"/>
</dbReference>
<dbReference type="FunFam" id="1.10.3210.10:FF:000001">
    <property type="entry name" value="GTP pyrophosphokinase RelA"/>
    <property type="match status" value="1"/>
</dbReference>
<dbReference type="SUPFAM" id="SSF109604">
    <property type="entry name" value="HD-domain/PDEase-like"/>
    <property type="match status" value="1"/>
</dbReference>
<feature type="domain" description="TGS" evidence="7">
    <location>
        <begin position="409"/>
        <end position="470"/>
    </location>
</feature>
<evidence type="ECO:0000259" key="5">
    <source>
        <dbReference type="PROSITE" id="PS51671"/>
    </source>
</evidence>
<dbReference type="InterPro" id="IPR045600">
    <property type="entry name" value="RelA/SpoT_AH_RIS"/>
</dbReference>
<dbReference type="AlphaFoldDB" id="A0A1M6E7I7"/>
<dbReference type="EMBL" id="FQYW01000014">
    <property type="protein sequence ID" value="SHI81320.1"/>
    <property type="molecule type" value="Genomic_DNA"/>
</dbReference>